<dbReference type="Proteomes" id="UP000320672">
    <property type="component" value="Chromosome"/>
</dbReference>
<organism evidence="2 3">
    <name type="scientific">Roseimaritima multifibrata</name>
    <dbReference type="NCBI Taxonomy" id="1930274"/>
    <lineage>
        <taxon>Bacteria</taxon>
        <taxon>Pseudomonadati</taxon>
        <taxon>Planctomycetota</taxon>
        <taxon>Planctomycetia</taxon>
        <taxon>Pirellulales</taxon>
        <taxon>Pirellulaceae</taxon>
        <taxon>Roseimaritima</taxon>
    </lineage>
</organism>
<dbReference type="AlphaFoldDB" id="A0A517MJY4"/>
<dbReference type="RefSeq" id="WP_145353150.1">
    <property type="nucleotide sequence ID" value="NZ_CP036262.1"/>
</dbReference>
<proteinExistence type="predicted"/>
<feature type="chain" id="PRO_5022174473" evidence="1">
    <location>
        <begin position="22"/>
        <end position="132"/>
    </location>
</feature>
<evidence type="ECO:0000256" key="1">
    <source>
        <dbReference type="SAM" id="SignalP"/>
    </source>
</evidence>
<gene>
    <name evidence="2" type="ORF">FF011L_39690</name>
</gene>
<accession>A0A517MJY4</accession>
<keyword evidence="3" id="KW-1185">Reference proteome</keyword>
<name>A0A517MJY4_9BACT</name>
<reference evidence="2 3" key="1">
    <citation type="submission" date="2019-02" db="EMBL/GenBank/DDBJ databases">
        <title>Deep-cultivation of Planctomycetes and their phenomic and genomic characterization uncovers novel biology.</title>
        <authorList>
            <person name="Wiegand S."/>
            <person name="Jogler M."/>
            <person name="Boedeker C."/>
            <person name="Pinto D."/>
            <person name="Vollmers J."/>
            <person name="Rivas-Marin E."/>
            <person name="Kohn T."/>
            <person name="Peeters S.H."/>
            <person name="Heuer A."/>
            <person name="Rast P."/>
            <person name="Oberbeckmann S."/>
            <person name="Bunk B."/>
            <person name="Jeske O."/>
            <person name="Meyerdierks A."/>
            <person name="Storesund J.E."/>
            <person name="Kallscheuer N."/>
            <person name="Luecker S."/>
            <person name="Lage O.M."/>
            <person name="Pohl T."/>
            <person name="Merkel B.J."/>
            <person name="Hornburger P."/>
            <person name="Mueller R.-W."/>
            <person name="Bruemmer F."/>
            <person name="Labrenz M."/>
            <person name="Spormann A.M."/>
            <person name="Op den Camp H."/>
            <person name="Overmann J."/>
            <person name="Amann R."/>
            <person name="Jetten M.S.M."/>
            <person name="Mascher T."/>
            <person name="Medema M.H."/>
            <person name="Devos D.P."/>
            <person name="Kaster A.-K."/>
            <person name="Ovreas L."/>
            <person name="Rohde M."/>
            <person name="Galperin M.Y."/>
            <person name="Jogler C."/>
        </authorList>
    </citation>
    <scope>NUCLEOTIDE SEQUENCE [LARGE SCALE GENOMIC DNA]</scope>
    <source>
        <strain evidence="2 3">FF011L</strain>
    </source>
</reference>
<dbReference type="EMBL" id="CP036262">
    <property type="protein sequence ID" value="QDS95178.1"/>
    <property type="molecule type" value="Genomic_DNA"/>
</dbReference>
<feature type="signal peptide" evidence="1">
    <location>
        <begin position="1"/>
        <end position="21"/>
    </location>
</feature>
<keyword evidence="1" id="KW-0732">Signal</keyword>
<dbReference type="KEGG" id="rml:FF011L_39690"/>
<protein>
    <submittedName>
        <fullName evidence="2">Uncharacterized protein</fullName>
    </submittedName>
</protein>
<evidence type="ECO:0000313" key="2">
    <source>
        <dbReference type="EMBL" id="QDS95178.1"/>
    </source>
</evidence>
<sequence length="132" mass="14338" precursor="true">MRSPFLALLLIVNLLACPVRCLSCEAKGTVGEECAQTCVCCSHDQEASPSEVPEPCGGDCDCQGCICEGAVVETCVELPDRAVETVDWLEPSKSEQQVLGNRIAIFLRRLSFPLGKFLGGREVRVAHQSWLI</sequence>
<dbReference type="OrthoDB" id="288963at2"/>
<evidence type="ECO:0000313" key="3">
    <source>
        <dbReference type="Proteomes" id="UP000320672"/>
    </source>
</evidence>